<organism evidence="3 4">
    <name type="scientific">Halanaerobium polyolivorans</name>
    <dbReference type="NCBI Taxonomy" id="2886943"/>
    <lineage>
        <taxon>Bacteria</taxon>
        <taxon>Bacillati</taxon>
        <taxon>Bacillota</taxon>
        <taxon>Clostridia</taxon>
        <taxon>Halanaerobiales</taxon>
        <taxon>Halanaerobiaceae</taxon>
        <taxon>Halanaerobium</taxon>
    </lineage>
</organism>
<evidence type="ECO:0000313" key="3">
    <source>
        <dbReference type="EMBL" id="MCC3145183.1"/>
    </source>
</evidence>
<name>A0AAW4WVP7_9FIRM</name>
<sequence length="471" mass="52200">MEDNKAKNNEDKLEIEVDDEIELKLSQDKMQLKIDFSPGQNGEKISLESIQELLAEKGIKYGIKEETIKEIVKRRDPVLDKLIAEGKKPIKGEDGKLIYHFQEKEKKAGIKREDGSINYFSRDLINNVRVGEKIITKIDPVPGEKGINIFAEEVDPPPLKEAKLPKIKNTVKKEQSIYAAKDGQVVVNKQKVKLRPIFQVNGDLDLETGNIDFVGSVKINGNVKAGFVIKADGDVEIAGNVGASNIEAGANVLIKKGFIGRNKGKIKAEGDLKAGFIENAEVKANNVTVYKSIMHSQVRAKDSVEVTAGKGVIVGGKVTARNKIEANIIGSNLATKTKIVIGLGSEMKNTLSENEKELAKLSENLEKIAKSLNILKEAVEKGVELSPQKIELFKKLNKTKLEMEKRKNELQKENKELKAELKSSQKSIIKVNQIIYPGVQLLSKRDKMIISNKTSSSVFSEVNKELRQIVE</sequence>
<keyword evidence="1" id="KW-0175">Coiled coil</keyword>
<dbReference type="Pfam" id="PF03961">
    <property type="entry name" value="FapA"/>
    <property type="match status" value="1"/>
</dbReference>
<reference evidence="3 4" key="1">
    <citation type="submission" date="2021-10" db="EMBL/GenBank/DDBJ databases">
        <authorList>
            <person name="Grouzdev D.S."/>
            <person name="Pantiukh K.S."/>
            <person name="Krutkina M.S."/>
        </authorList>
    </citation>
    <scope>NUCLEOTIDE SEQUENCE [LARGE SCALE GENOMIC DNA]</scope>
    <source>
        <strain evidence="3 4">Z-7514</strain>
    </source>
</reference>
<dbReference type="InterPro" id="IPR046866">
    <property type="entry name" value="FapA_N"/>
</dbReference>
<evidence type="ECO:0000259" key="2">
    <source>
        <dbReference type="Pfam" id="PF20250"/>
    </source>
</evidence>
<dbReference type="InterPro" id="IPR046865">
    <property type="entry name" value="FapA_b_solenoid"/>
</dbReference>
<dbReference type="EMBL" id="JAJFAT010000009">
    <property type="protein sequence ID" value="MCC3145183.1"/>
    <property type="molecule type" value="Genomic_DNA"/>
</dbReference>
<proteinExistence type="predicted"/>
<evidence type="ECO:0000313" key="4">
    <source>
        <dbReference type="Proteomes" id="UP001199296"/>
    </source>
</evidence>
<dbReference type="InterPro" id="IPR005646">
    <property type="entry name" value="FapA"/>
</dbReference>
<dbReference type="Proteomes" id="UP001199296">
    <property type="component" value="Unassembled WGS sequence"/>
</dbReference>
<protein>
    <submittedName>
        <fullName evidence="3">FapA family protein</fullName>
    </submittedName>
</protein>
<dbReference type="PANTHER" id="PTHR38032:SF1">
    <property type="entry name" value="RNA-BINDING PROTEIN KHPB N-TERMINAL DOMAIN-CONTAINING PROTEIN"/>
    <property type="match status" value="1"/>
</dbReference>
<accession>A0AAW4WVP7</accession>
<comment type="caution">
    <text evidence="3">The sequence shown here is derived from an EMBL/GenBank/DDBJ whole genome shotgun (WGS) entry which is preliminary data.</text>
</comment>
<dbReference type="Pfam" id="PF20250">
    <property type="entry name" value="FapA_N"/>
    <property type="match status" value="1"/>
</dbReference>
<dbReference type="RefSeq" id="WP_229345757.1">
    <property type="nucleotide sequence ID" value="NZ_JAJFAT010000009.1"/>
</dbReference>
<dbReference type="PANTHER" id="PTHR38032">
    <property type="entry name" value="POLYMERASE-RELATED"/>
    <property type="match status" value="1"/>
</dbReference>
<evidence type="ECO:0000256" key="1">
    <source>
        <dbReference type="SAM" id="Coils"/>
    </source>
</evidence>
<keyword evidence="4" id="KW-1185">Reference proteome</keyword>
<feature type="coiled-coil region" evidence="1">
    <location>
        <begin position="344"/>
        <end position="427"/>
    </location>
</feature>
<feature type="domain" description="Flagellar Assembly Protein A N-terminal region" evidence="2">
    <location>
        <begin position="21"/>
        <end position="189"/>
    </location>
</feature>
<dbReference type="AlphaFoldDB" id="A0AAW4WVP7"/>
<gene>
    <name evidence="3" type="ORF">LJ207_07590</name>
</gene>